<evidence type="ECO:0000259" key="6">
    <source>
        <dbReference type="PROSITE" id="PS50893"/>
    </source>
</evidence>
<dbReference type="SMART" id="SM00382">
    <property type="entry name" value="AAA"/>
    <property type="match status" value="2"/>
</dbReference>
<name>A0A7X0D2C9_9HYPH</name>
<dbReference type="AlphaFoldDB" id="A0A7X0D2C9"/>
<dbReference type="RefSeq" id="WP_183996800.1">
    <property type="nucleotide sequence ID" value="NZ_BMHW01000010.1"/>
</dbReference>
<dbReference type="PROSITE" id="PS50893">
    <property type="entry name" value="ABC_TRANSPORTER_2"/>
    <property type="match status" value="2"/>
</dbReference>
<dbReference type="SUPFAM" id="SSF52540">
    <property type="entry name" value="P-loop containing nucleoside triphosphate hydrolases"/>
    <property type="match status" value="2"/>
</dbReference>
<comment type="subcellular location">
    <subcellularLocation>
        <location evidence="1">Cell inner membrane</location>
        <topology evidence="1">Peripheral membrane protein</topology>
    </subcellularLocation>
</comment>
<dbReference type="InterPro" id="IPR050319">
    <property type="entry name" value="ABC_transp_ATP-bind"/>
</dbReference>
<dbReference type="GO" id="GO:0005524">
    <property type="term" value="F:ATP binding"/>
    <property type="evidence" value="ECO:0007669"/>
    <property type="project" value="UniProtKB-KW"/>
</dbReference>
<proteinExistence type="inferred from homology"/>
<dbReference type="InterPro" id="IPR017871">
    <property type="entry name" value="ABC_transporter-like_CS"/>
</dbReference>
<dbReference type="PANTHER" id="PTHR43776">
    <property type="entry name" value="TRANSPORT ATP-BINDING PROTEIN"/>
    <property type="match status" value="1"/>
</dbReference>
<evidence type="ECO:0000256" key="1">
    <source>
        <dbReference type="ARBA" id="ARBA00004417"/>
    </source>
</evidence>
<keyword evidence="4" id="KW-0547">Nucleotide-binding</keyword>
<dbReference type="EMBL" id="JACHEG010000009">
    <property type="protein sequence ID" value="MBB6165475.1"/>
    <property type="molecule type" value="Genomic_DNA"/>
</dbReference>
<dbReference type="InterPro" id="IPR013563">
    <property type="entry name" value="Oligopep_ABC_C"/>
</dbReference>
<evidence type="ECO:0000313" key="7">
    <source>
        <dbReference type="EMBL" id="MBB6165475.1"/>
    </source>
</evidence>
<dbReference type="CDD" id="cd03257">
    <property type="entry name" value="ABC_NikE_OppD_transporters"/>
    <property type="match status" value="2"/>
</dbReference>
<evidence type="ECO:0000313" key="8">
    <source>
        <dbReference type="Proteomes" id="UP000547879"/>
    </source>
</evidence>
<dbReference type="Gene3D" id="3.40.50.300">
    <property type="entry name" value="P-loop containing nucleotide triphosphate hydrolases"/>
    <property type="match status" value="2"/>
</dbReference>
<evidence type="ECO:0000256" key="5">
    <source>
        <dbReference type="ARBA" id="ARBA00022840"/>
    </source>
</evidence>
<evidence type="ECO:0000256" key="4">
    <source>
        <dbReference type="ARBA" id="ARBA00022741"/>
    </source>
</evidence>
<protein>
    <submittedName>
        <fullName evidence="7">Peptide/nickel transport system ATP-binding protein</fullName>
    </submittedName>
</protein>
<dbReference type="Pfam" id="PF00005">
    <property type="entry name" value="ABC_tran"/>
    <property type="match status" value="2"/>
</dbReference>
<keyword evidence="8" id="KW-1185">Reference proteome</keyword>
<feature type="domain" description="ABC transporter" evidence="6">
    <location>
        <begin position="280"/>
        <end position="520"/>
    </location>
</feature>
<dbReference type="PROSITE" id="PS00211">
    <property type="entry name" value="ABC_TRANSPORTER_1"/>
    <property type="match status" value="1"/>
</dbReference>
<reference evidence="7 8" key="1">
    <citation type="submission" date="2020-08" db="EMBL/GenBank/DDBJ databases">
        <title>Genomic Encyclopedia of Type Strains, Phase IV (KMG-IV): sequencing the most valuable type-strain genomes for metagenomic binning, comparative biology and taxonomic classification.</title>
        <authorList>
            <person name="Goeker M."/>
        </authorList>
    </citation>
    <scope>NUCLEOTIDE SEQUENCE [LARGE SCALE GENOMIC DNA]</scope>
    <source>
        <strain evidence="7 8">DSM 100734</strain>
    </source>
</reference>
<dbReference type="NCBIfam" id="NF007739">
    <property type="entry name" value="PRK10419.1"/>
    <property type="match status" value="2"/>
</dbReference>
<feature type="domain" description="ABC transporter" evidence="6">
    <location>
        <begin position="9"/>
        <end position="262"/>
    </location>
</feature>
<gene>
    <name evidence="7" type="ORF">HNQ72_005321</name>
</gene>
<dbReference type="PANTHER" id="PTHR43776:SF8">
    <property type="entry name" value="ABC TRANSPORTER, ATP-BINDING PROTEIN"/>
    <property type="match status" value="1"/>
</dbReference>
<dbReference type="InterPro" id="IPR003439">
    <property type="entry name" value="ABC_transporter-like_ATP-bd"/>
</dbReference>
<dbReference type="InterPro" id="IPR003593">
    <property type="entry name" value="AAA+_ATPase"/>
</dbReference>
<dbReference type="GO" id="GO:0016887">
    <property type="term" value="F:ATP hydrolysis activity"/>
    <property type="evidence" value="ECO:0007669"/>
    <property type="project" value="InterPro"/>
</dbReference>
<comment type="caution">
    <text evidence="7">The sequence shown here is derived from an EMBL/GenBank/DDBJ whole genome shotgun (WGS) entry which is preliminary data.</text>
</comment>
<dbReference type="Proteomes" id="UP000547879">
    <property type="component" value="Unassembled WGS sequence"/>
</dbReference>
<dbReference type="GO" id="GO:0015833">
    <property type="term" value="P:peptide transport"/>
    <property type="evidence" value="ECO:0007669"/>
    <property type="project" value="InterPro"/>
</dbReference>
<evidence type="ECO:0000256" key="3">
    <source>
        <dbReference type="ARBA" id="ARBA00022448"/>
    </source>
</evidence>
<comment type="similarity">
    <text evidence="2">Belongs to the ABC transporter superfamily.</text>
</comment>
<dbReference type="GO" id="GO:0005886">
    <property type="term" value="C:plasma membrane"/>
    <property type="evidence" value="ECO:0007669"/>
    <property type="project" value="UniProtKB-SubCell"/>
</dbReference>
<accession>A0A7X0D2C9</accession>
<dbReference type="InterPro" id="IPR027417">
    <property type="entry name" value="P-loop_NTPase"/>
</dbReference>
<organism evidence="7 8">
    <name type="scientific">Rhizobium wenxiniae</name>
    <dbReference type="NCBI Taxonomy" id="1737357"/>
    <lineage>
        <taxon>Bacteria</taxon>
        <taxon>Pseudomonadati</taxon>
        <taxon>Pseudomonadota</taxon>
        <taxon>Alphaproteobacteria</taxon>
        <taxon>Hyphomicrobiales</taxon>
        <taxon>Rhizobiaceae</taxon>
        <taxon>Rhizobium/Agrobacterium group</taxon>
        <taxon>Rhizobium</taxon>
    </lineage>
</organism>
<dbReference type="Pfam" id="PF08352">
    <property type="entry name" value="oligo_HPY"/>
    <property type="match status" value="1"/>
</dbReference>
<keyword evidence="5 7" id="KW-0067">ATP-binding</keyword>
<evidence type="ECO:0000256" key="2">
    <source>
        <dbReference type="ARBA" id="ARBA00005417"/>
    </source>
</evidence>
<keyword evidence="3" id="KW-0813">Transport</keyword>
<dbReference type="FunFam" id="3.40.50.300:FF:002585">
    <property type="entry name" value="Glutathione import ATP-binding protein GsiA"/>
    <property type="match status" value="1"/>
</dbReference>
<sequence>MPDTNLLSVRDLKIEATSYPPGEQPKRITIVDGVSFDLQKGKVLGLIGESGAGKSTIGLSALAYGRGGAEITGGEVKLDGTDILKLGKGGIRKLRGARICYVAQSAAAAFNPAHRLGDQVIEATVKHGLMSKQEARRRALYLFQVLGLPSPESFGDRFPHQVSGGQLQRAMTAMALCSNPDLIVFDEPTTALDVTTQIDVLAAIKQAIEETDTAALYITHDLAVVAQISDDIMVLRHGKTVEYGPVQQIIETPTQDYTRALVNVRQTAREEAADQSNPLLKVDNVSAEYSNGFKVLHGVSLHLCKGQTLAIVGESGSGKSTLARVITGLLPPSEGKITFEGKPLTPALKNRPRDDLRRIQLIYQMADTAMNPRQTVREIIGRPLTFYYGLRGAKKTARVKELLEQIEMGNGFIDRYPAELSGGQKQRVAIARALAAKPELILCDEPTSALDPLVAEGILKLLMKLQEEQQLSYVFITHDIAIVKAIADSVAVMHRGRLVRFGPKSQTLSPPFDDYTDLLLKSVPEMELGWLEKVLATRRMESAGN</sequence>
<dbReference type="GO" id="GO:0055085">
    <property type="term" value="P:transmembrane transport"/>
    <property type="evidence" value="ECO:0007669"/>
    <property type="project" value="UniProtKB-ARBA"/>
</dbReference>